<proteinExistence type="predicted"/>
<sequence length="119" mass="12839">MAAVGLSGRLVPAEMIVADELLKKLAIYCMPLTNEELLRSRITNDLCPPGQAVRACQDLVGVPRVVESAQVNAPDRGAEANVRSRGLRTDSSVSQPLRGWSVQRNVIVIDEVAGCEWAV</sequence>
<comment type="caution">
    <text evidence="1">The sequence shown here is derived from an EMBL/GenBank/DDBJ whole genome shotgun (WGS) entry which is preliminary data.</text>
</comment>
<reference evidence="1 2" key="1">
    <citation type="submission" date="2015-10" db="EMBL/GenBank/DDBJ databases">
        <title>Mycobacterium gordonae draft genome assembly.</title>
        <authorList>
            <person name="Ustinova V."/>
            <person name="Smirnova T."/>
            <person name="Blagodatskikh K."/>
            <person name="Varlamov D."/>
            <person name="Larionova E."/>
            <person name="Chernousova L."/>
        </authorList>
    </citation>
    <scope>NUCLEOTIDE SEQUENCE [LARGE SCALE GENOMIC DNA]</scope>
    <source>
        <strain evidence="1 2">CTRI 14-8773</strain>
    </source>
</reference>
<dbReference type="EMBL" id="LKTM01000055">
    <property type="protein sequence ID" value="KQH79974.1"/>
    <property type="molecule type" value="Genomic_DNA"/>
</dbReference>
<gene>
    <name evidence="1" type="ORF">AO501_07490</name>
</gene>
<evidence type="ECO:0000313" key="2">
    <source>
        <dbReference type="Proteomes" id="UP000051677"/>
    </source>
</evidence>
<dbReference type="Proteomes" id="UP000051677">
    <property type="component" value="Unassembled WGS sequence"/>
</dbReference>
<evidence type="ECO:0000313" key="1">
    <source>
        <dbReference type="EMBL" id="KQH79974.1"/>
    </source>
</evidence>
<accession>A0A0Q2R7E7</accession>
<protein>
    <submittedName>
        <fullName evidence="1">Uncharacterized protein</fullName>
    </submittedName>
</protein>
<dbReference type="AlphaFoldDB" id="A0A0Q2R7E7"/>
<name>A0A0Q2R7E7_MYCGO</name>
<organism evidence="1 2">
    <name type="scientific">Mycobacterium gordonae</name>
    <dbReference type="NCBI Taxonomy" id="1778"/>
    <lineage>
        <taxon>Bacteria</taxon>
        <taxon>Bacillati</taxon>
        <taxon>Actinomycetota</taxon>
        <taxon>Actinomycetes</taxon>
        <taxon>Mycobacteriales</taxon>
        <taxon>Mycobacteriaceae</taxon>
        <taxon>Mycobacterium</taxon>
    </lineage>
</organism>